<sequence>MSRPGKFAKSSRIKQLRQFNRRKQQQGGNTIPWEQVPDFLLGRYHLTQGAQVTPLVDATMQRFFSEWLTTAQAAGPQQVQWSLTALTPPTLKRIGNQVPWQFYAVLATQFVQWQHFFRKEGPAVPVTPRRQIIDPLAAPAITQMIAQQLAVNLLTVMATPITNQQLMQLVASFLSNQQIKWSAVATLFGPLGFAVTAPEGSPAYRWLNDLQALTVSDFED</sequence>
<dbReference type="OrthoDB" id="2149263at2"/>
<name>A0A0R1JXP8_9LACO</name>
<accession>A0A0R1JXP8</accession>
<organism evidence="1 2">
    <name type="scientific">Levilactobacillus namurensis DSM 19117</name>
    <dbReference type="NCBI Taxonomy" id="1423773"/>
    <lineage>
        <taxon>Bacteria</taxon>
        <taxon>Bacillati</taxon>
        <taxon>Bacillota</taxon>
        <taxon>Bacilli</taxon>
        <taxon>Lactobacillales</taxon>
        <taxon>Lactobacillaceae</taxon>
        <taxon>Levilactobacillus</taxon>
    </lineage>
</organism>
<reference evidence="1 2" key="1">
    <citation type="journal article" date="2015" name="Genome Announc.">
        <title>Expanding the biotechnology potential of lactobacilli through comparative genomics of 213 strains and associated genera.</title>
        <authorList>
            <person name="Sun Z."/>
            <person name="Harris H.M."/>
            <person name="McCann A."/>
            <person name="Guo C."/>
            <person name="Argimon S."/>
            <person name="Zhang W."/>
            <person name="Yang X."/>
            <person name="Jeffery I.B."/>
            <person name="Cooney J.C."/>
            <person name="Kagawa T.F."/>
            <person name="Liu W."/>
            <person name="Song Y."/>
            <person name="Salvetti E."/>
            <person name="Wrobel A."/>
            <person name="Rasinkangas P."/>
            <person name="Parkhill J."/>
            <person name="Rea M.C."/>
            <person name="O'Sullivan O."/>
            <person name="Ritari J."/>
            <person name="Douillard F.P."/>
            <person name="Paul Ross R."/>
            <person name="Yang R."/>
            <person name="Briner A.E."/>
            <person name="Felis G.E."/>
            <person name="de Vos W.M."/>
            <person name="Barrangou R."/>
            <person name="Klaenhammer T.R."/>
            <person name="Caufield P.W."/>
            <person name="Cui Y."/>
            <person name="Zhang H."/>
            <person name="O'Toole P.W."/>
        </authorList>
    </citation>
    <scope>NUCLEOTIDE SEQUENCE [LARGE SCALE GENOMIC DNA]</scope>
    <source>
        <strain evidence="1 2">DSM 19117</strain>
    </source>
</reference>
<proteinExistence type="predicted"/>
<dbReference type="Proteomes" id="UP000051162">
    <property type="component" value="Unassembled WGS sequence"/>
</dbReference>
<keyword evidence="2" id="KW-1185">Reference proteome</keyword>
<dbReference type="AlphaFoldDB" id="A0A0R1JXP8"/>
<comment type="caution">
    <text evidence="1">The sequence shown here is derived from an EMBL/GenBank/DDBJ whole genome shotgun (WGS) entry which is preliminary data.</text>
</comment>
<evidence type="ECO:0000313" key="1">
    <source>
        <dbReference type="EMBL" id="KRK73497.1"/>
    </source>
</evidence>
<dbReference type="STRING" id="1423773.FD30_GL000626"/>
<protein>
    <submittedName>
        <fullName evidence="1">Uncharacterized protein</fullName>
    </submittedName>
</protein>
<dbReference type="RefSeq" id="WP_056944751.1">
    <property type="nucleotide sequence ID" value="NZ_AZDT01000061.1"/>
</dbReference>
<gene>
    <name evidence="1" type="ORF">FD30_GL000626</name>
</gene>
<dbReference type="PATRIC" id="fig|1423773.3.peg.640"/>
<evidence type="ECO:0000313" key="2">
    <source>
        <dbReference type="Proteomes" id="UP000051162"/>
    </source>
</evidence>
<dbReference type="EMBL" id="AZDT01000061">
    <property type="protein sequence ID" value="KRK73497.1"/>
    <property type="molecule type" value="Genomic_DNA"/>
</dbReference>
<dbReference type="GeneID" id="84783544"/>